<dbReference type="AlphaFoldDB" id="A0A6A1W413"/>
<reference evidence="8 9" key="1">
    <citation type="journal article" date="2019" name="Plant Biotechnol. J.">
        <title>The red bayberry genome and genetic basis of sex determination.</title>
        <authorList>
            <person name="Jia H.M."/>
            <person name="Jia H.J."/>
            <person name="Cai Q.L."/>
            <person name="Wang Y."/>
            <person name="Zhao H.B."/>
            <person name="Yang W.F."/>
            <person name="Wang G.Y."/>
            <person name="Li Y.H."/>
            <person name="Zhan D.L."/>
            <person name="Shen Y.T."/>
            <person name="Niu Q.F."/>
            <person name="Chang L."/>
            <person name="Qiu J."/>
            <person name="Zhao L."/>
            <person name="Xie H.B."/>
            <person name="Fu W.Y."/>
            <person name="Jin J."/>
            <person name="Li X.W."/>
            <person name="Jiao Y."/>
            <person name="Zhou C.C."/>
            <person name="Tu T."/>
            <person name="Chai C.Y."/>
            <person name="Gao J.L."/>
            <person name="Fan L.J."/>
            <person name="van de Weg E."/>
            <person name="Wang J.Y."/>
            <person name="Gao Z.S."/>
        </authorList>
    </citation>
    <scope>NUCLEOTIDE SEQUENCE [LARGE SCALE GENOMIC DNA]</scope>
    <source>
        <tissue evidence="8">Leaves</tissue>
    </source>
</reference>
<evidence type="ECO:0000313" key="8">
    <source>
        <dbReference type="EMBL" id="KAB1217550.1"/>
    </source>
</evidence>
<dbReference type="GO" id="GO:0005506">
    <property type="term" value="F:iron ion binding"/>
    <property type="evidence" value="ECO:0007669"/>
    <property type="project" value="InterPro"/>
</dbReference>
<dbReference type="InterPro" id="IPR024934">
    <property type="entry name" value="Rubredoxin-like_dom"/>
</dbReference>
<evidence type="ECO:0000256" key="5">
    <source>
        <dbReference type="SAM" id="MobiDB-lite"/>
    </source>
</evidence>
<keyword evidence="6" id="KW-0812">Transmembrane</keyword>
<keyword evidence="3" id="KW-0249">Electron transport</keyword>
<dbReference type="Proteomes" id="UP000516437">
    <property type="component" value="Chromosome 4"/>
</dbReference>
<dbReference type="PROSITE" id="PS50903">
    <property type="entry name" value="RUBREDOXIN_LIKE"/>
    <property type="match status" value="1"/>
</dbReference>
<evidence type="ECO:0000256" key="3">
    <source>
        <dbReference type="ARBA" id="ARBA00022982"/>
    </source>
</evidence>
<dbReference type="CDD" id="cd00730">
    <property type="entry name" value="rubredoxin"/>
    <property type="match status" value="1"/>
</dbReference>
<feature type="transmembrane region" description="Helical" evidence="6">
    <location>
        <begin position="140"/>
        <end position="163"/>
    </location>
</feature>
<evidence type="ECO:0000256" key="1">
    <source>
        <dbReference type="ARBA" id="ARBA00022448"/>
    </source>
</evidence>
<dbReference type="PANTHER" id="PTHR48136">
    <property type="entry name" value="RUBREDOXIN-LIKE SUPERFAMILY PROTEIN"/>
    <property type="match status" value="1"/>
</dbReference>
<dbReference type="Pfam" id="PF00301">
    <property type="entry name" value="Rubredoxin"/>
    <property type="match status" value="1"/>
</dbReference>
<evidence type="ECO:0000256" key="4">
    <source>
        <dbReference type="ARBA" id="ARBA00023004"/>
    </source>
</evidence>
<feature type="domain" description="Rubredoxin-like" evidence="7">
    <location>
        <begin position="74"/>
        <end position="114"/>
    </location>
</feature>
<evidence type="ECO:0000256" key="6">
    <source>
        <dbReference type="SAM" id="Phobius"/>
    </source>
</evidence>
<keyword evidence="6" id="KW-1133">Transmembrane helix</keyword>
<keyword evidence="9" id="KW-1185">Reference proteome</keyword>
<evidence type="ECO:0000313" key="9">
    <source>
        <dbReference type="Proteomes" id="UP000516437"/>
    </source>
</evidence>
<keyword evidence="1" id="KW-0813">Transport</keyword>
<accession>A0A6A1W413</accession>
<dbReference type="Gene3D" id="2.20.28.10">
    <property type="match status" value="1"/>
</dbReference>
<dbReference type="InterPro" id="IPR024935">
    <property type="entry name" value="Rubredoxin_dom"/>
</dbReference>
<keyword evidence="4" id="KW-0408">Iron</keyword>
<gene>
    <name evidence="8" type="ORF">CJ030_MR4G028431</name>
</gene>
<proteinExistence type="predicted"/>
<dbReference type="PANTHER" id="PTHR48136:SF1">
    <property type="entry name" value="RUBREDOXIN-LIKE SUPERFAMILY PROTEIN"/>
    <property type="match status" value="1"/>
</dbReference>
<keyword evidence="6" id="KW-0472">Membrane</keyword>
<evidence type="ECO:0000256" key="2">
    <source>
        <dbReference type="ARBA" id="ARBA00022723"/>
    </source>
</evidence>
<dbReference type="SUPFAM" id="SSF57802">
    <property type="entry name" value="Rubredoxin-like"/>
    <property type="match status" value="1"/>
</dbReference>
<dbReference type="EMBL" id="RXIC02000022">
    <property type="protein sequence ID" value="KAB1217550.1"/>
    <property type="molecule type" value="Genomic_DNA"/>
</dbReference>
<dbReference type="OrthoDB" id="408899at2759"/>
<sequence length="167" mass="18471">MAMKLQAPTRHHGVSSLPTASSLSTIGNAGLRRPFDRFALKSSIFCPSLNLLLSPQQRPPASAAPRFSMRVASKQAYICRDCGYIYNERTPFEKLPDKYFCPVCGAPKRRFRPYAPAVAKDANETDIRKTRKAQIQRDEAFGRALPIAAVVGVAALAGLYFYVNNSF</sequence>
<name>A0A6A1W413_9ROSI</name>
<comment type="caution">
    <text evidence="8">The sequence shown here is derived from an EMBL/GenBank/DDBJ whole genome shotgun (WGS) entry which is preliminary data.</text>
</comment>
<organism evidence="8 9">
    <name type="scientific">Morella rubra</name>
    <name type="common">Chinese bayberry</name>
    <dbReference type="NCBI Taxonomy" id="262757"/>
    <lineage>
        <taxon>Eukaryota</taxon>
        <taxon>Viridiplantae</taxon>
        <taxon>Streptophyta</taxon>
        <taxon>Embryophyta</taxon>
        <taxon>Tracheophyta</taxon>
        <taxon>Spermatophyta</taxon>
        <taxon>Magnoliopsida</taxon>
        <taxon>eudicotyledons</taxon>
        <taxon>Gunneridae</taxon>
        <taxon>Pentapetalae</taxon>
        <taxon>rosids</taxon>
        <taxon>fabids</taxon>
        <taxon>Fagales</taxon>
        <taxon>Myricaceae</taxon>
        <taxon>Morella</taxon>
    </lineage>
</organism>
<feature type="region of interest" description="Disordered" evidence="5">
    <location>
        <begin position="1"/>
        <end position="22"/>
    </location>
</feature>
<protein>
    <submittedName>
        <fullName evidence="8">Putative rubredoxin</fullName>
    </submittedName>
</protein>
<keyword evidence="2" id="KW-0479">Metal-binding</keyword>
<evidence type="ECO:0000259" key="7">
    <source>
        <dbReference type="PROSITE" id="PS50903"/>
    </source>
</evidence>